<dbReference type="RefSeq" id="XP_002739631.1">
    <property type="nucleotide sequence ID" value="XM_002739585.2"/>
</dbReference>
<evidence type="ECO:0000313" key="2">
    <source>
        <dbReference type="RefSeq" id="XP_002738630.2"/>
    </source>
</evidence>
<accession>A0ABM0GW46</accession>
<keyword evidence="1" id="KW-1185">Reference proteome</keyword>
<dbReference type="GeneID" id="100376834"/>
<protein>
    <submittedName>
        <fullName evidence="3">Uncharacterized protein LOC100367179</fullName>
    </submittedName>
    <submittedName>
        <fullName evidence="2">Uncharacterized protein LOC100376834</fullName>
    </submittedName>
</protein>
<name>A0ABM0GW46_SACKO</name>
<evidence type="ECO:0000313" key="1">
    <source>
        <dbReference type="Proteomes" id="UP000694865"/>
    </source>
</evidence>
<dbReference type="RefSeq" id="XP_002738630.2">
    <property type="nucleotide sequence ID" value="XM_002738584.2"/>
</dbReference>
<reference evidence="2 3" key="1">
    <citation type="submission" date="2025-05" db="UniProtKB">
        <authorList>
            <consortium name="RefSeq"/>
        </authorList>
    </citation>
    <scope>IDENTIFICATION</scope>
    <source>
        <tissue evidence="2 3">Testes</tissue>
    </source>
</reference>
<organism evidence="1 2">
    <name type="scientific">Saccoglossus kowalevskii</name>
    <name type="common">Acorn worm</name>
    <dbReference type="NCBI Taxonomy" id="10224"/>
    <lineage>
        <taxon>Eukaryota</taxon>
        <taxon>Metazoa</taxon>
        <taxon>Hemichordata</taxon>
        <taxon>Enteropneusta</taxon>
        <taxon>Harrimaniidae</taxon>
        <taxon>Saccoglossus</taxon>
    </lineage>
</organism>
<dbReference type="GeneID" id="100367179"/>
<gene>
    <name evidence="2" type="primary">LOC100376834</name>
    <name evidence="3" type="synonym">LOC100367179</name>
</gene>
<dbReference type="Proteomes" id="UP000694865">
    <property type="component" value="Unplaced"/>
</dbReference>
<evidence type="ECO:0000313" key="3">
    <source>
        <dbReference type="RefSeq" id="XP_002739631.1"/>
    </source>
</evidence>
<proteinExistence type="predicted"/>
<sequence length="135" mass="15579">MSGKSKKDYISVLHGVKQLLPEAIALSECMVDFEEAMWKAIRDVYPAVNIKGCAFHWKQAVWRHNQSTGLQIAYMEDEATFKLLRKVMSLPCLPVEVIPDMFTRLRRQATTGRLEEVFQYIQMQWIESAVMPPST</sequence>